<evidence type="ECO:0000256" key="1">
    <source>
        <dbReference type="SAM" id="MobiDB-lite"/>
    </source>
</evidence>
<feature type="compositionally biased region" description="Basic and acidic residues" evidence="1">
    <location>
        <begin position="150"/>
        <end position="183"/>
    </location>
</feature>
<evidence type="ECO:0000313" key="2">
    <source>
        <dbReference type="EMBL" id="THU52205.1"/>
    </source>
</evidence>
<gene>
    <name evidence="2" type="ORF">C4D60_Mb10t01540</name>
</gene>
<keyword evidence="3" id="KW-1185">Reference proteome</keyword>
<name>A0A4S8IU12_MUSBA</name>
<dbReference type="AlphaFoldDB" id="A0A4S8IU12"/>
<organism evidence="2 3">
    <name type="scientific">Musa balbisiana</name>
    <name type="common">Banana</name>
    <dbReference type="NCBI Taxonomy" id="52838"/>
    <lineage>
        <taxon>Eukaryota</taxon>
        <taxon>Viridiplantae</taxon>
        <taxon>Streptophyta</taxon>
        <taxon>Embryophyta</taxon>
        <taxon>Tracheophyta</taxon>
        <taxon>Spermatophyta</taxon>
        <taxon>Magnoliopsida</taxon>
        <taxon>Liliopsida</taxon>
        <taxon>Zingiberales</taxon>
        <taxon>Musaceae</taxon>
        <taxon>Musa</taxon>
    </lineage>
</organism>
<feature type="compositionally biased region" description="Acidic residues" evidence="1">
    <location>
        <begin position="184"/>
        <end position="193"/>
    </location>
</feature>
<reference evidence="2 3" key="1">
    <citation type="journal article" date="2019" name="Nat. Plants">
        <title>Genome sequencing of Musa balbisiana reveals subgenome evolution and function divergence in polyploid bananas.</title>
        <authorList>
            <person name="Yao X."/>
        </authorList>
    </citation>
    <scope>NUCLEOTIDE SEQUENCE [LARGE SCALE GENOMIC DNA]</scope>
    <source>
        <strain evidence="3">cv. DH-PKW</strain>
        <tissue evidence="2">Leaves</tissue>
    </source>
</reference>
<dbReference type="Proteomes" id="UP000317650">
    <property type="component" value="Chromosome 10"/>
</dbReference>
<accession>A0A4S8IU12</accession>
<protein>
    <submittedName>
        <fullName evidence="2">Uncharacterized protein</fullName>
    </submittedName>
</protein>
<sequence length="271" mass="27762">MVAAEAMLDAGLEIPRVATAVGASLQADPVTLCAGSLADVAVPAIEHIHPEPVPQALVVLPPVPASPRPGLDPVAIVLSVDTVALVPPLRREEAVHAAAGAPATVELPLVGAAVAIDLHSIADGHPVVLLLLFGLVAATAVFVADEPVDRRSAAGGERGNRDEGGAKEEVGEEREVTHEVKEEETGEDEGEEEEVVMVVVQAATGAVGLLLLVVGLGDGGDALDGVSIGGGSQERRLRAGELTLLHVYLDQPLVASHGEERRDFERGNACG</sequence>
<dbReference type="EMBL" id="PYDT01000008">
    <property type="protein sequence ID" value="THU52205.1"/>
    <property type="molecule type" value="Genomic_DNA"/>
</dbReference>
<comment type="caution">
    <text evidence="2">The sequence shown here is derived from an EMBL/GenBank/DDBJ whole genome shotgun (WGS) entry which is preliminary data.</text>
</comment>
<proteinExistence type="predicted"/>
<feature type="region of interest" description="Disordered" evidence="1">
    <location>
        <begin position="150"/>
        <end position="193"/>
    </location>
</feature>
<evidence type="ECO:0000313" key="3">
    <source>
        <dbReference type="Proteomes" id="UP000317650"/>
    </source>
</evidence>